<feature type="region of interest" description="Disordered" evidence="1">
    <location>
        <begin position="30"/>
        <end position="52"/>
    </location>
</feature>
<evidence type="ECO:0000313" key="4">
    <source>
        <dbReference type="Proteomes" id="UP001373196"/>
    </source>
</evidence>
<reference evidence="3" key="1">
    <citation type="submission" date="2024-03" db="EMBL/GenBank/DDBJ databases">
        <authorList>
            <person name="Plomp N."/>
            <person name="Harmsen H.J."/>
        </authorList>
    </citation>
    <scope>NUCLEOTIDE SEQUENCE</scope>
    <source>
        <strain evidence="3">HTF-128</strain>
    </source>
</reference>
<dbReference type="EMBL" id="JBBFGL010000002">
    <property type="protein sequence ID" value="MEJ5195200.1"/>
    <property type="molecule type" value="Genomic_DNA"/>
</dbReference>
<comment type="caution">
    <text evidence="3">The sequence shown here is derived from an EMBL/GenBank/DDBJ whole genome shotgun (WGS) entry which is preliminary data.</text>
</comment>
<feature type="transmembrane region" description="Helical" evidence="2">
    <location>
        <begin position="224"/>
        <end position="245"/>
    </location>
</feature>
<dbReference type="Proteomes" id="UP001373196">
    <property type="component" value="Unassembled WGS sequence"/>
</dbReference>
<sequence>MWVYQQTAADQEFTGHPCPEVSMAPALGSAEPLRPELPDEGSPSQTRSAIQKSASRQISGQKNCWLLVCAFLLGSTAAGVIEAMCAAQPLDWTAHYFQAWSKLFAATGPQATIDLFGIQYLTLVFAATVLLLLGFSALGPVLIFLFAMFYGLGSGMLTVQLFELQRNAGRLLVALLPAAVAADGLCIFGANALRVSGQIRACSFFTPDFCAGHGRIRLNTLMRAYLLTIVLFLPLCGVSTALAAISSRL</sequence>
<dbReference type="RefSeq" id="WP_339394875.1">
    <property type="nucleotide sequence ID" value="NZ_JBBFGL010000002.1"/>
</dbReference>
<keyword evidence="2" id="KW-0812">Transmembrane</keyword>
<organism evidence="3 4">
    <name type="scientific">Faecalibacterium wellingii</name>
    <dbReference type="NCBI Taxonomy" id="2929491"/>
    <lineage>
        <taxon>Bacteria</taxon>
        <taxon>Bacillati</taxon>
        <taxon>Bacillota</taxon>
        <taxon>Clostridia</taxon>
        <taxon>Eubacteriales</taxon>
        <taxon>Oscillospiraceae</taxon>
        <taxon>Faecalibacterium</taxon>
    </lineage>
</organism>
<gene>
    <name evidence="3" type="ORF">WF834_03250</name>
</gene>
<evidence type="ECO:0000256" key="1">
    <source>
        <dbReference type="SAM" id="MobiDB-lite"/>
    </source>
</evidence>
<dbReference type="AlphaFoldDB" id="A0AB35Y1H6"/>
<keyword evidence="2" id="KW-1133">Transmembrane helix</keyword>
<feature type="compositionally biased region" description="Polar residues" evidence="1">
    <location>
        <begin position="42"/>
        <end position="52"/>
    </location>
</feature>
<evidence type="ECO:0000313" key="3">
    <source>
        <dbReference type="EMBL" id="MEJ5195200.1"/>
    </source>
</evidence>
<feature type="transmembrane region" description="Helical" evidence="2">
    <location>
        <begin position="168"/>
        <end position="190"/>
    </location>
</feature>
<protein>
    <recommendedName>
        <fullName evidence="5">Stage II sporulation protein M</fullName>
    </recommendedName>
</protein>
<feature type="transmembrane region" description="Helical" evidence="2">
    <location>
        <begin position="141"/>
        <end position="162"/>
    </location>
</feature>
<accession>A0AB35Y1H6</accession>
<name>A0AB35Y1H6_9FIRM</name>
<feature type="transmembrane region" description="Helical" evidence="2">
    <location>
        <begin position="110"/>
        <end position="134"/>
    </location>
</feature>
<evidence type="ECO:0008006" key="5">
    <source>
        <dbReference type="Google" id="ProtNLM"/>
    </source>
</evidence>
<evidence type="ECO:0000256" key="2">
    <source>
        <dbReference type="SAM" id="Phobius"/>
    </source>
</evidence>
<proteinExistence type="predicted"/>
<keyword evidence="2" id="KW-0472">Membrane</keyword>
<feature type="transmembrane region" description="Helical" evidence="2">
    <location>
        <begin position="65"/>
        <end position="90"/>
    </location>
</feature>